<reference evidence="2" key="1">
    <citation type="journal article" date="2023" name="G3 (Bethesda)">
        <title>Genome assembly and association tests identify interacting loci associated with vigor, precocity, and sex in interspecific pistachio rootstocks.</title>
        <authorList>
            <person name="Palmer W."/>
            <person name="Jacygrad E."/>
            <person name="Sagayaradj S."/>
            <person name="Cavanaugh K."/>
            <person name="Han R."/>
            <person name="Bertier L."/>
            <person name="Beede B."/>
            <person name="Kafkas S."/>
            <person name="Golino D."/>
            <person name="Preece J."/>
            <person name="Michelmore R."/>
        </authorList>
    </citation>
    <scope>NUCLEOTIDE SEQUENCE [LARGE SCALE GENOMIC DNA]</scope>
</reference>
<proteinExistence type="predicted"/>
<accession>A0ACC0YCL2</accession>
<comment type="caution">
    <text evidence="1">The sequence shown here is derived from an EMBL/GenBank/DDBJ whole genome shotgun (WGS) entry which is preliminary data.</text>
</comment>
<organism evidence="1 2">
    <name type="scientific">Pistacia integerrima</name>
    <dbReference type="NCBI Taxonomy" id="434235"/>
    <lineage>
        <taxon>Eukaryota</taxon>
        <taxon>Viridiplantae</taxon>
        <taxon>Streptophyta</taxon>
        <taxon>Embryophyta</taxon>
        <taxon>Tracheophyta</taxon>
        <taxon>Spermatophyta</taxon>
        <taxon>Magnoliopsida</taxon>
        <taxon>eudicotyledons</taxon>
        <taxon>Gunneridae</taxon>
        <taxon>Pentapetalae</taxon>
        <taxon>rosids</taxon>
        <taxon>malvids</taxon>
        <taxon>Sapindales</taxon>
        <taxon>Anacardiaceae</taxon>
        <taxon>Pistacia</taxon>
    </lineage>
</organism>
<name>A0ACC0YCL2_9ROSI</name>
<dbReference type="EMBL" id="CM047742">
    <property type="protein sequence ID" value="KAJ0034861.1"/>
    <property type="molecule type" value="Genomic_DNA"/>
</dbReference>
<gene>
    <name evidence="1" type="ORF">Pint_26356</name>
</gene>
<dbReference type="Proteomes" id="UP001163603">
    <property type="component" value="Chromosome 7"/>
</dbReference>
<protein>
    <submittedName>
        <fullName evidence="1">Uncharacterized protein</fullName>
    </submittedName>
</protein>
<sequence length="202" mass="22369">MNIIEGVANTVSYMHHDCSTPIVHRDISSKNVLLDMEYEAHVSDSGTAKFLKQDSSNWSELAGTYGYVAPGMLQNMNVTEKCDVYSFGVLTLKIIKEISNVNLALADMLDPRLATPSRGVQDKLISIMEVVFSCLDANSESRPTMQIVCQRLFNKVSCSSPGSHGASNYVYRVCFDITALVISLLSMFFRHAGLGNFKLLER</sequence>
<evidence type="ECO:0000313" key="2">
    <source>
        <dbReference type="Proteomes" id="UP001163603"/>
    </source>
</evidence>
<keyword evidence="2" id="KW-1185">Reference proteome</keyword>
<evidence type="ECO:0000313" key="1">
    <source>
        <dbReference type="EMBL" id="KAJ0034861.1"/>
    </source>
</evidence>